<sequence length="103" mass="11775">MTRIGCARGCKANICCTEDGSVSMMLRNMRRSVRNPSVARVNTPTHTFYPSARHRCEAVDTYHRLRRSNRAMLISSAREVSFRIGSICRWSPQTSILCFEFPC</sequence>
<evidence type="ECO:0000313" key="1">
    <source>
        <dbReference type="EMBL" id="CAI72340.1"/>
    </source>
</evidence>
<protein>
    <submittedName>
        <fullName evidence="1">Uncharacterized protein</fullName>
    </submittedName>
</protein>
<dbReference type="EMBL" id="AJ893357">
    <property type="protein sequence ID" value="CAI72340.1"/>
    <property type="molecule type" value="Genomic_DNA"/>
</dbReference>
<accession>Q572D8</accession>
<proteinExistence type="predicted"/>
<organism evidence="1">
    <name type="scientific">Phytophthora infestans</name>
    <name type="common">Potato late blight agent</name>
    <name type="synonym">Botrytis infestans</name>
    <dbReference type="NCBI Taxonomy" id="4787"/>
    <lineage>
        <taxon>Eukaryota</taxon>
        <taxon>Sar</taxon>
        <taxon>Stramenopiles</taxon>
        <taxon>Oomycota</taxon>
        <taxon>Peronosporomycetes</taxon>
        <taxon>Peronosporales</taxon>
        <taxon>Peronosporaceae</taxon>
        <taxon>Phytophthora</taxon>
    </lineage>
</organism>
<reference evidence="1" key="1">
    <citation type="journal article" date="2005" name="Proc. Natl. Acad. Sci. U.S.A.">
        <title>An ancestral oomycete locus contains late blight avirulence gene Avr3a, encoding a protein that is recognized in the host cytoplasm.</title>
        <authorList>
            <person name="Armstrong M.R."/>
            <person name="Whisson S.C."/>
            <person name="Pritchard L."/>
            <person name="Bos J.I.B."/>
            <person name="Venter E."/>
            <person name="Avrova A.O."/>
            <person name="Rehmany A.P."/>
            <person name="Bohme U."/>
            <person name="Brooks K."/>
            <person name="Cherevach I."/>
            <person name="Hamlin N."/>
            <person name="White B."/>
            <person name="Fraser A."/>
            <person name="Lord A."/>
            <person name="Quail M.A."/>
            <person name="Churcher C."/>
            <person name="Hall N."/>
            <person name="Berriman M."/>
            <person name="Kamoun S."/>
            <person name="Beyon J.L."/>
            <person name="Birch P.R.J."/>
        </authorList>
    </citation>
    <scope>NUCLEOTIDE SEQUENCE</scope>
</reference>
<dbReference type="AlphaFoldDB" id="Q572D8"/>
<name>Q572D8_PHYIN</name>
<gene>
    <name evidence="1" type="ORF">PI49.0480</name>
</gene>